<evidence type="ECO:0000313" key="2">
    <source>
        <dbReference type="Proteomes" id="UP000309618"/>
    </source>
</evidence>
<organism evidence="1 2">
    <name type="scientific">Aeromonas veronii</name>
    <dbReference type="NCBI Taxonomy" id="654"/>
    <lineage>
        <taxon>Bacteria</taxon>
        <taxon>Pseudomonadati</taxon>
        <taxon>Pseudomonadota</taxon>
        <taxon>Gammaproteobacteria</taxon>
        <taxon>Aeromonadales</taxon>
        <taxon>Aeromonadaceae</taxon>
        <taxon>Aeromonas</taxon>
    </lineage>
</organism>
<reference evidence="1 2" key="1">
    <citation type="submission" date="2019-04" db="EMBL/GenBank/DDBJ databases">
        <title>Comparative genomics of Aeromonas veronii strains pathogenic to fish.</title>
        <authorList>
            <person name="Cascarano M.C."/>
            <person name="Smyrli M."/>
            <person name="Katharios P."/>
        </authorList>
    </citation>
    <scope>NUCLEOTIDE SEQUENCE [LARGE SCALE GENOMIC DNA]</scope>
    <source>
        <strain evidence="1 2">XU1</strain>
    </source>
</reference>
<accession>A0A4S5BYW4</accession>
<dbReference type="EMBL" id="SSUX01000037">
    <property type="protein sequence ID" value="THJ37879.1"/>
    <property type="molecule type" value="Genomic_DNA"/>
</dbReference>
<gene>
    <name evidence="1" type="ORF">E8Q35_22500</name>
</gene>
<protein>
    <submittedName>
        <fullName evidence="1">Capsular biosynthesis protein</fullName>
    </submittedName>
</protein>
<dbReference type="SUPFAM" id="SSF56112">
    <property type="entry name" value="Protein kinase-like (PK-like)"/>
    <property type="match status" value="1"/>
</dbReference>
<comment type="caution">
    <text evidence="1">The sequence shown here is derived from an EMBL/GenBank/DDBJ whole genome shotgun (WGS) entry which is preliminary data.</text>
</comment>
<dbReference type="Proteomes" id="UP000309618">
    <property type="component" value="Unassembled WGS sequence"/>
</dbReference>
<dbReference type="InterPro" id="IPR011009">
    <property type="entry name" value="Kinase-like_dom_sf"/>
</dbReference>
<proteinExistence type="predicted"/>
<dbReference type="RefSeq" id="WP_136502391.1">
    <property type="nucleotide sequence ID" value="NZ_JBMKBL010000011.1"/>
</dbReference>
<name>A0A4S5BYW4_AERVE</name>
<evidence type="ECO:0000313" key="1">
    <source>
        <dbReference type="EMBL" id="THJ37879.1"/>
    </source>
</evidence>
<dbReference type="AlphaFoldDB" id="A0A4S5BYW4"/>
<sequence>MFLIMSAAYVNQDLEAEFGKIPPSFLPLGNRRLFKHQVALAPSGTDIYLSVPESYRLSDSDLAWLTEQGVKVIYIPVGLSLGASLVAAVNLSEYRQGSSLHVLYGDTLFGRLPTGENIVSVSKTEYYYNWATLEHENIDCIEDENRDVEGLIIDGYFKFQDARELIRCITQCNWSFLEGLNRYHHKVRLNVVKSDGWLDFGHVNTYYRSKAEFTTQRAFNEIVITPYFIEKSSVHNVKIMAEAEWFENLPFSLRGYIPQFLGSSKNDGSTTYRLEYLHNTALNEVYVFSALPSFCWKPIINNCLDFLLDCQRVKNTEKQPANQVSELFGAKTLSRINDYCQSTNISLNEHWKYNGFQPVSIQDLLDACSVYLPKDCGLASVLHGDFCFSNILYDFRAQKIKVIDPRGITASGEMTIYGDVSYDIAKLSHSILGLYDWIIAGYYDVNISAREIEFKIKVSNYVDDIQSYYISRVGSVFSMRPETLYAMQIHLFLSMLPLHADCKKRQNALFANAFRLFNILKGLN</sequence>